<dbReference type="EMBL" id="LR796835">
    <property type="protein sequence ID" value="CAB4169094.1"/>
    <property type="molecule type" value="Genomic_DNA"/>
</dbReference>
<accession>A0A6J5PND9</accession>
<dbReference type="InterPro" id="IPR011335">
    <property type="entry name" value="Restrct_endonuc-II-like"/>
</dbReference>
<reference evidence="1" key="1">
    <citation type="submission" date="2020-04" db="EMBL/GenBank/DDBJ databases">
        <authorList>
            <person name="Chiriac C."/>
            <person name="Salcher M."/>
            <person name="Ghai R."/>
            <person name="Kavagutti S V."/>
        </authorList>
    </citation>
    <scope>NUCLEOTIDE SEQUENCE</scope>
</reference>
<evidence type="ECO:0000313" key="1">
    <source>
        <dbReference type="EMBL" id="CAB4169094.1"/>
    </source>
</evidence>
<proteinExistence type="predicted"/>
<name>A0A6J5PND9_9CAUD</name>
<protein>
    <recommendedName>
        <fullName evidence="2">PD-(D/E)XK endonuclease-like domain-containing protein</fullName>
    </recommendedName>
</protein>
<dbReference type="InterPro" id="IPR011604">
    <property type="entry name" value="PDDEXK-like_dom_sf"/>
</dbReference>
<dbReference type="SUPFAM" id="SSF52980">
    <property type="entry name" value="Restriction endonuclease-like"/>
    <property type="match status" value="1"/>
</dbReference>
<gene>
    <name evidence="1" type="ORF">UFOVP581_45</name>
</gene>
<sequence>MKPVFRCSSLHPLLTKPRDKTSAISKTAESELKRLLKAELFDYEQQLDSKYLNKGIQCENDSLALYNLVTGKKAVKNSERFTIEFDHFFLTGEPDIISPSTVTDLKTAWSLDTFPCFPDDASKPEYESQVQGYIFLLNQSNKTDIDYDGEIAYCMVDTPDELCKWENPKAHKVDHIAPEFRLTLSRFERSADWEANLVEQLNKCGQVYANLRNEFLEVRGLK</sequence>
<organism evidence="1">
    <name type="scientific">uncultured Caudovirales phage</name>
    <dbReference type="NCBI Taxonomy" id="2100421"/>
    <lineage>
        <taxon>Viruses</taxon>
        <taxon>Duplodnaviria</taxon>
        <taxon>Heunggongvirae</taxon>
        <taxon>Uroviricota</taxon>
        <taxon>Caudoviricetes</taxon>
        <taxon>Peduoviridae</taxon>
        <taxon>Maltschvirus</taxon>
        <taxon>Maltschvirus maltsch</taxon>
    </lineage>
</organism>
<evidence type="ECO:0008006" key="2">
    <source>
        <dbReference type="Google" id="ProtNLM"/>
    </source>
</evidence>
<dbReference type="Gene3D" id="3.90.320.10">
    <property type="match status" value="1"/>
</dbReference>